<organism evidence="10 11">
    <name type="scientific">Rotaria sordida</name>
    <dbReference type="NCBI Taxonomy" id="392033"/>
    <lineage>
        <taxon>Eukaryota</taxon>
        <taxon>Metazoa</taxon>
        <taxon>Spiralia</taxon>
        <taxon>Gnathifera</taxon>
        <taxon>Rotifera</taxon>
        <taxon>Eurotatoria</taxon>
        <taxon>Bdelloidea</taxon>
        <taxon>Philodinida</taxon>
        <taxon>Philodinidae</taxon>
        <taxon>Rotaria</taxon>
    </lineage>
</organism>
<dbReference type="Proteomes" id="UP000663874">
    <property type="component" value="Unassembled WGS sequence"/>
</dbReference>
<dbReference type="Pfam" id="PF00069">
    <property type="entry name" value="Pkinase"/>
    <property type="match status" value="1"/>
</dbReference>
<keyword evidence="4" id="KW-0547">Nucleotide-binding</keyword>
<evidence type="ECO:0000313" key="11">
    <source>
        <dbReference type="Proteomes" id="UP000663874"/>
    </source>
</evidence>
<protein>
    <recommendedName>
        <fullName evidence="8">Protein kinase domain-containing protein</fullName>
    </recommendedName>
</protein>
<proteinExistence type="inferred from homology"/>
<dbReference type="EMBL" id="CAJOAX010000375">
    <property type="protein sequence ID" value="CAF3577756.1"/>
    <property type="molecule type" value="Genomic_DNA"/>
</dbReference>
<name>A0A818PLQ4_9BILA</name>
<keyword evidence="2" id="KW-0723">Serine/threonine-protein kinase</keyword>
<feature type="region of interest" description="Disordered" evidence="7">
    <location>
        <begin position="109"/>
        <end position="152"/>
    </location>
</feature>
<keyword evidence="6" id="KW-0067">ATP-binding</keyword>
<evidence type="ECO:0000256" key="2">
    <source>
        <dbReference type="ARBA" id="ARBA00022527"/>
    </source>
</evidence>
<dbReference type="InterPro" id="IPR020635">
    <property type="entry name" value="Tyr_kinase_cat_dom"/>
</dbReference>
<dbReference type="InterPro" id="IPR050538">
    <property type="entry name" value="MAP_kinase_kinase_kinase"/>
</dbReference>
<feature type="region of interest" description="Disordered" evidence="7">
    <location>
        <begin position="985"/>
        <end position="1018"/>
    </location>
</feature>
<dbReference type="GO" id="GO:0004713">
    <property type="term" value="F:protein tyrosine kinase activity"/>
    <property type="evidence" value="ECO:0007669"/>
    <property type="project" value="InterPro"/>
</dbReference>
<feature type="region of interest" description="Disordered" evidence="7">
    <location>
        <begin position="412"/>
        <end position="439"/>
    </location>
</feature>
<reference evidence="10" key="1">
    <citation type="submission" date="2021-02" db="EMBL/GenBank/DDBJ databases">
        <authorList>
            <person name="Nowell W R."/>
        </authorList>
    </citation>
    <scope>NUCLEOTIDE SEQUENCE</scope>
</reference>
<evidence type="ECO:0000259" key="8">
    <source>
        <dbReference type="PROSITE" id="PS50011"/>
    </source>
</evidence>
<dbReference type="InterPro" id="IPR000719">
    <property type="entry name" value="Prot_kinase_dom"/>
</dbReference>
<dbReference type="Gene3D" id="3.30.200.20">
    <property type="entry name" value="Phosphorylase Kinase, domain 1"/>
    <property type="match status" value="1"/>
</dbReference>
<sequence length="1688" mass="195806">MDGHSRRSRHTKGSKQSRKPHPNALRPIISGEITPQYPYQSESSITRPPGSINSDRLNAIIDDITSEGDDVRTIPSSKVSTKSTSNLVEPNSPPINDNHLSLFTLPPANIYNRDRTSSTQRPERTRRSSIKDKKCFPPISTIDDRTDPNGRRRSIGEFRRHQLTECMEYYRHCLESAQNSNTISINDDPTNNDKRKQYATTLWYDLKRYFNGINSSDENGIESEKRSIEHQRKKYLDDFYSEFTHCDFEQSHHYHDNSPIQRRHVSEFHLNYCREIDRSMEILFFKWDQILSLFPSFAALEQYDKRFDSRTREGRMFYEKLTVYQAWFNLNSEINRLILVLGRIMACTQCYMWPNVSCSSAPKLNDNATINASRPPTPSSTSSIDHKDVFGASPSNSSYYLINQTPFKHQHSTISNSSRVSTSSSFSTTPDAATTKRHHTMTSVPSMDNIYQYLTSTSPLTEYYYRYIDDQLTHARVELVASIFRSKHGPLLQRLRYIFRKEQTTSGNLIATTFDSVYKNHPLLPANIVPNDYLIDAGPDKLIDEFLTLNKQIQQQKNPNLANKKKKQNTAKYPDLVINILNRFDQNPTLTSSTFPPASAPTLVLKLLSQDRSIIKRQSYFLDYLDPTLFPHLPGSTLFPDPCTFLDNLSMNSFSPLTIDESILTAKMLTICYRLYEKHVWTDSGKFSDMFELFHLPSLYPQYVFLVQIPLDLMLAWQKYHQDRKMEQTSTTGALLLLIDECKILIHSATLIRHYIKIMITDIFEKPELRLIEDELTHFDQNIIDTMHEIISYIERYIELSLRSNLFHNCTILLKEQWKSLKQYATMMNIEELLGEKFFKMYSNIIKHFHDYIDIFHSTTAPTDTNKMEHIKKKIHRKYQKKLTIDILREAKAIYDDCALTMNIYLQKPVCRRFLLILKTARFERIKLVTEPHLHHHHHHHTHTKHDKDASPSSQCLLFAPAEYFEDNATKFQLLRTLSSSFRINTNTNSSGDSNDEQSPQTQQQSPTSSQQPTNSTIEMSPPLVYVLCVPISNELESEWRGVTHTISTNKNLTSILPLNTNWKTTTIFLLTQQTNNLEKFEESFKERLSKTNVQQNDLYNFDTKTGQILQKRSCFEKVDRAMCDLAHAIISLSNCVVNNVEQFEKIIETIDNQTSHESDIEQSEKIDTRTYVHTEELAFSFGMDIIRETSYYATQLETNTLKTQAERQLAFANLWLKFVRKKKTTTSMSKYPTTIPMWLLPGIHFLRYICSLHFTNHINDEVFNKFYENMQQTINCLHNPNVNYELKPISPNTRPRKLSKPLSTSSVRKNSYDKHQKKKYKLTKIQQLVIMDRKIDRQRFKDGLIGKIKSDDGHPIPMPSISKRMEQDLAYLKIRNFHKLNLLSRGQYATTYKCTVEPNEVLCYKQYKIQHNDANAIATVLEQLVPLMHISHENLIKYRGIALEHDHILFFMEYCSHGTIAQLLLGTSSLSSSHTDARRASSSLVCSLNDTSSVDKGIIQTTAGFAFFEEFLVQRYLRQLLSALSFLHDKEIIHRDLRNVNIFLTDSTKQSIKLGDVNLVYDFKFMKKQSSLLDMEAIANIRESIVFYAPETITQNETTVKSDIWSLGCTLVHMLTGRIPWSNPSIASSAYYWKVINWVANGVQPTIPTDLSLSNECINFLEQCFRHDPNLRPSSQELLEHPFVKEK</sequence>
<feature type="region of interest" description="Disordered" evidence="7">
    <location>
        <begin position="1"/>
        <end position="54"/>
    </location>
</feature>
<evidence type="ECO:0000256" key="7">
    <source>
        <dbReference type="SAM" id="MobiDB-lite"/>
    </source>
</evidence>
<feature type="region of interest" description="Disordered" evidence="7">
    <location>
        <begin position="68"/>
        <end position="97"/>
    </location>
</feature>
<feature type="compositionally biased region" description="Low complexity" evidence="7">
    <location>
        <begin position="985"/>
        <end position="1014"/>
    </location>
</feature>
<evidence type="ECO:0000256" key="4">
    <source>
        <dbReference type="ARBA" id="ARBA00022741"/>
    </source>
</evidence>
<evidence type="ECO:0000256" key="5">
    <source>
        <dbReference type="ARBA" id="ARBA00022777"/>
    </source>
</evidence>
<evidence type="ECO:0000256" key="1">
    <source>
        <dbReference type="ARBA" id="ARBA00006529"/>
    </source>
</evidence>
<gene>
    <name evidence="10" type="ORF">FNK824_LOCUS4519</name>
    <name evidence="9" type="ORF">OTI717_LOCUS5648</name>
</gene>
<feature type="compositionally biased region" description="Polar residues" evidence="7">
    <location>
        <begin position="37"/>
        <end position="54"/>
    </location>
</feature>
<evidence type="ECO:0000256" key="3">
    <source>
        <dbReference type="ARBA" id="ARBA00022679"/>
    </source>
</evidence>
<accession>A0A818PLQ4</accession>
<dbReference type="Gene3D" id="1.10.510.10">
    <property type="entry name" value="Transferase(Phosphotransferase) domain 1"/>
    <property type="match status" value="1"/>
</dbReference>
<comment type="caution">
    <text evidence="10">The sequence shown here is derived from an EMBL/GenBank/DDBJ whole genome shotgun (WGS) entry which is preliminary data.</text>
</comment>
<dbReference type="InterPro" id="IPR011009">
    <property type="entry name" value="Kinase-like_dom_sf"/>
</dbReference>
<feature type="compositionally biased region" description="Basic and acidic residues" evidence="7">
    <location>
        <begin position="112"/>
        <end position="135"/>
    </location>
</feature>
<dbReference type="SMART" id="SM00219">
    <property type="entry name" value="TyrKc"/>
    <property type="match status" value="1"/>
</dbReference>
<comment type="similarity">
    <text evidence="1">Belongs to the protein kinase superfamily. STE Ser/Thr protein kinase family. MAP kinase kinase kinase subfamily.</text>
</comment>
<feature type="compositionally biased region" description="Basic residues" evidence="7">
    <location>
        <begin position="1"/>
        <end position="21"/>
    </location>
</feature>
<keyword evidence="3" id="KW-0808">Transferase</keyword>
<evidence type="ECO:0000256" key="6">
    <source>
        <dbReference type="ARBA" id="ARBA00022840"/>
    </source>
</evidence>
<dbReference type="PROSITE" id="PS00109">
    <property type="entry name" value="PROTEIN_KINASE_TYR"/>
    <property type="match status" value="1"/>
</dbReference>
<dbReference type="GO" id="GO:0004674">
    <property type="term" value="F:protein serine/threonine kinase activity"/>
    <property type="evidence" value="ECO:0007669"/>
    <property type="project" value="UniProtKB-KW"/>
</dbReference>
<dbReference type="PANTHER" id="PTHR48016:SF32">
    <property type="entry name" value="MITOGEN-ACTIVATED PROTEIN KINASE KINASE KINASE 4"/>
    <property type="match status" value="1"/>
</dbReference>
<dbReference type="InterPro" id="IPR008266">
    <property type="entry name" value="Tyr_kinase_AS"/>
</dbReference>
<keyword evidence="5" id="KW-0418">Kinase</keyword>
<evidence type="ECO:0000313" key="10">
    <source>
        <dbReference type="EMBL" id="CAF3623143.1"/>
    </source>
</evidence>
<dbReference type="GO" id="GO:0005524">
    <property type="term" value="F:ATP binding"/>
    <property type="evidence" value="ECO:0007669"/>
    <property type="project" value="UniProtKB-KW"/>
</dbReference>
<dbReference type="EMBL" id="CAJOBE010000333">
    <property type="protein sequence ID" value="CAF3623143.1"/>
    <property type="molecule type" value="Genomic_DNA"/>
</dbReference>
<feature type="domain" description="Protein kinase" evidence="8">
    <location>
        <begin position="1378"/>
        <end position="1685"/>
    </location>
</feature>
<dbReference type="SUPFAM" id="SSF56112">
    <property type="entry name" value="Protein kinase-like (PK-like)"/>
    <property type="match status" value="1"/>
</dbReference>
<feature type="compositionally biased region" description="Polar residues" evidence="7">
    <location>
        <begin position="74"/>
        <end position="97"/>
    </location>
</feature>
<feature type="compositionally biased region" description="Basic and acidic residues" evidence="7">
    <location>
        <begin position="142"/>
        <end position="152"/>
    </location>
</feature>
<dbReference type="Proteomes" id="UP000663823">
    <property type="component" value="Unassembled WGS sequence"/>
</dbReference>
<feature type="compositionally biased region" description="Low complexity" evidence="7">
    <location>
        <begin position="412"/>
        <end position="429"/>
    </location>
</feature>
<dbReference type="GO" id="GO:0035556">
    <property type="term" value="P:intracellular signal transduction"/>
    <property type="evidence" value="ECO:0007669"/>
    <property type="project" value="UniProtKB-ARBA"/>
</dbReference>
<evidence type="ECO:0000313" key="9">
    <source>
        <dbReference type="EMBL" id="CAF3577756.1"/>
    </source>
</evidence>
<dbReference type="PROSITE" id="PS50011">
    <property type="entry name" value="PROTEIN_KINASE_DOM"/>
    <property type="match status" value="1"/>
</dbReference>
<feature type="region of interest" description="Disordered" evidence="7">
    <location>
        <begin position="1288"/>
        <end position="1317"/>
    </location>
</feature>
<dbReference type="PANTHER" id="PTHR48016">
    <property type="entry name" value="MAP KINASE KINASE KINASE SSK2-RELATED-RELATED"/>
    <property type="match status" value="1"/>
</dbReference>